<organism evidence="1 2">
    <name type="scientific">Boletus edulis BED1</name>
    <dbReference type="NCBI Taxonomy" id="1328754"/>
    <lineage>
        <taxon>Eukaryota</taxon>
        <taxon>Fungi</taxon>
        <taxon>Dikarya</taxon>
        <taxon>Basidiomycota</taxon>
        <taxon>Agaricomycotina</taxon>
        <taxon>Agaricomycetes</taxon>
        <taxon>Agaricomycetidae</taxon>
        <taxon>Boletales</taxon>
        <taxon>Boletineae</taxon>
        <taxon>Boletaceae</taxon>
        <taxon>Boletoideae</taxon>
        <taxon>Boletus</taxon>
    </lineage>
</organism>
<gene>
    <name evidence="1" type="ORF">L210DRAFT_3551020</name>
</gene>
<sequence>SIPTHPVGDPPAYKYLVHRPRLFPLEPHTALASVEDVARLSLSPAGRVAKHCTPSLTNAASGVPSATSLVCTPA</sequence>
<reference evidence="1" key="2">
    <citation type="journal article" date="2020" name="Nat. Commun.">
        <title>Large-scale genome sequencing of mycorrhizal fungi provides insights into the early evolution of symbiotic traits.</title>
        <authorList>
            <person name="Miyauchi S."/>
            <person name="Kiss E."/>
            <person name="Kuo A."/>
            <person name="Drula E."/>
            <person name="Kohler A."/>
            <person name="Sanchez-Garcia M."/>
            <person name="Morin E."/>
            <person name="Andreopoulos B."/>
            <person name="Barry K.W."/>
            <person name="Bonito G."/>
            <person name="Buee M."/>
            <person name="Carver A."/>
            <person name="Chen C."/>
            <person name="Cichocki N."/>
            <person name="Clum A."/>
            <person name="Culley D."/>
            <person name="Crous P.W."/>
            <person name="Fauchery L."/>
            <person name="Girlanda M."/>
            <person name="Hayes R.D."/>
            <person name="Keri Z."/>
            <person name="LaButti K."/>
            <person name="Lipzen A."/>
            <person name="Lombard V."/>
            <person name="Magnuson J."/>
            <person name="Maillard F."/>
            <person name="Murat C."/>
            <person name="Nolan M."/>
            <person name="Ohm R.A."/>
            <person name="Pangilinan J."/>
            <person name="Pereira M.F."/>
            <person name="Perotto S."/>
            <person name="Peter M."/>
            <person name="Pfister S."/>
            <person name="Riley R."/>
            <person name="Sitrit Y."/>
            <person name="Stielow J.B."/>
            <person name="Szollosi G."/>
            <person name="Zifcakova L."/>
            <person name="Stursova M."/>
            <person name="Spatafora J.W."/>
            <person name="Tedersoo L."/>
            <person name="Vaario L.M."/>
            <person name="Yamada A."/>
            <person name="Yan M."/>
            <person name="Wang P."/>
            <person name="Xu J."/>
            <person name="Bruns T."/>
            <person name="Baldrian P."/>
            <person name="Vilgalys R."/>
            <person name="Dunand C."/>
            <person name="Henrissat B."/>
            <person name="Grigoriev I.V."/>
            <person name="Hibbett D."/>
            <person name="Nagy L.G."/>
            <person name="Martin F.M."/>
        </authorList>
    </citation>
    <scope>NUCLEOTIDE SEQUENCE</scope>
    <source>
        <strain evidence="1">BED1</strain>
    </source>
</reference>
<reference evidence="1" key="1">
    <citation type="submission" date="2019-10" db="EMBL/GenBank/DDBJ databases">
        <authorList>
            <consortium name="DOE Joint Genome Institute"/>
            <person name="Kuo A."/>
            <person name="Miyauchi S."/>
            <person name="Kiss E."/>
            <person name="Drula E."/>
            <person name="Kohler A."/>
            <person name="Sanchez-Garcia M."/>
            <person name="Andreopoulos B."/>
            <person name="Barry K.W."/>
            <person name="Bonito G."/>
            <person name="Buee M."/>
            <person name="Carver A."/>
            <person name="Chen C."/>
            <person name="Cichocki N."/>
            <person name="Clum A."/>
            <person name="Culley D."/>
            <person name="Crous P.W."/>
            <person name="Fauchery L."/>
            <person name="Girlanda M."/>
            <person name="Hayes R."/>
            <person name="Keri Z."/>
            <person name="LaButti K."/>
            <person name="Lipzen A."/>
            <person name="Lombard V."/>
            <person name="Magnuson J."/>
            <person name="Maillard F."/>
            <person name="Morin E."/>
            <person name="Murat C."/>
            <person name="Nolan M."/>
            <person name="Ohm R."/>
            <person name="Pangilinan J."/>
            <person name="Pereira M."/>
            <person name="Perotto S."/>
            <person name="Peter M."/>
            <person name="Riley R."/>
            <person name="Sitrit Y."/>
            <person name="Stielow B."/>
            <person name="Szollosi G."/>
            <person name="Zifcakova L."/>
            <person name="Stursova M."/>
            <person name="Spatafora J.W."/>
            <person name="Tedersoo L."/>
            <person name="Vaario L.-M."/>
            <person name="Yamada A."/>
            <person name="Yan M."/>
            <person name="Wang P."/>
            <person name="Xu J."/>
            <person name="Bruns T."/>
            <person name="Baldrian P."/>
            <person name="Vilgalys R."/>
            <person name="Henrissat B."/>
            <person name="Grigoriev I.V."/>
            <person name="Hibbett D."/>
            <person name="Nagy L.G."/>
            <person name="Martin F.M."/>
        </authorList>
    </citation>
    <scope>NUCLEOTIDE SEQUENCE</scope>
    <source>
        <strain evidence="1">BED1</strain>
    </source>
</reference>
<comment type="caution">
    <text evidence="1">The sequence shown here is derived from an EMBL/GenBank/DDBJ whole genome shotgun (WGS) entry which is preliminary data.</text>
</comment>
<dbReference type="Proteomes" id="UP001194468">
    <property type="component" value="Unassembled WGS sequence"/>
</dbReference>
<evidence type="ECO:0000313" key="2">
    <source>
        <dbReference type="Proteomes" id="UP001194468"/>
    </source>
</evidence>
<protein>
    <submittedName>
        <fullName evidence="1">Uncharacterized protein</fullName>
    </submittedName>
</protein>
<dbReference type="AlphaFoldDB" id="A0AAD4GBY5"/>
<accession>A0AAD4GBY5</accession>
<name>A0AAD4GBY5_BOLED</name>
<keyword evidence="2" id="KW-1185">Reference proteome</keyword>
<proteinExistence type="predicted"/>
<feature type="non-terminal residue" evidence="1">
    <location>
        <position position="74"/>
    </location>
</feature>
<dbReference type="EMBL" id="WHUW01000025">
    <property type="protein sequence ID" value="KAF8435409.1"/>
    <property type="molecule type" value="Genomic_DNA"/>
</dbReference>
<evidence type="ECO:0000313" key="1">
    <source>
        <dbReference type="EMBL" id="KAF8435409.1"/>
    </source>
</evidence>